<dbReference type="AlphaFoldDB" id="A0A848J7X2"/>
<dbReference type="Proteomes" id="UP000559010">
    <property type="component" value="Unassembled WGS sequence"/>
</dbReference>
<evidence type="ECO:0000313" key="2">
    <source>
        <dbReference type="EMBL" id="NMM50524.1"/>
    </source>
</evidence>
<evidence type="ECO:0008006" key="4">
    <source>
        <dbReference type="Google" id="ProtNLM"/>
    </source>
</evidence>
<keyword evidence="3" id="KW-1185">Reference proteome</keyword>
<feature type="compositionally biased region" description="Acidic residues" evidence="1">
    <location>
        <begin position="84"/>
        <end position="117"/>
    </location>
</feature>
<name>A0A848J7X2_9BACT</name>
<sequence length="117" mass="13853">MEKKRIVKDYDKLPEEVINLVKLEYPYGFADNLVSFTNAKGERVSALPFDTDEIYYLIRMTKKEAVQIIEDDDDYDEFGNLSEEFIDEQSDESDDEEEEDDSRDNYDSDDDEYDDED</sequence>
<proteinExistence type="predicted"/>
<comment type="caution">
    <text evidence="2">The sequence shown here is derived from an EMBL/GenBank/DDBJ whole genome shotgun (WGS) entry which is preliminary data.</text>
</comment>
<accession>A0A848J7X2</accession>
<evidence type="ECO:0000256" key="1">
    <source>
        <dbReference type="SAM" id="MobiDB-lite"/>
    </source>
</evidence>
<evidence type="ECO:0000313" key="3">
    <source>
        <dbReference type="Proteomes" id="UP000559010"/>
    </source>
</evidence>
<dbReference type="EMBL" id="JABBNU010000013">
    <property type="protein sequence ID" value="NMM50524.1"/>
    <property type="molecule type" value="Genomic_DNA"/>
</dbReference>
<dbReference type="RefSeq" id="WP_169684887.1">
    <property type="nucleotide sequence ID" value="NZ_JABBNU010000013.1"/>
</dbReference>
<feature type="region of interest" description="Disordered" evidence="1">
    <location>
        <begin position="77"/>
        <end position="117"/>
    </location>
</feature>
<gene>
    <name evidence="2" type="ORF">HH304_19090</name>
</gene>
<protein>
    <recommendedName>
        <fullName evidence="4">DNA primase</fullName>
    </recommendedName>
</protein>
<reference evidence="2 3" key="1">
    <citation type="submission" date="2020-04" db="EMBL/GenBank/DDBJ databases">
        <title>Flammeovirgaceae bacterium KN852 isolated from deep sea.</title>
        <authorList>
            <person name="Zhang D.-C."/>
        </authorList>
    </citation>
    <scope>NUCLEOTIDE SEQUENCE [LARGE SCALE GENOMIC DNA]</scope>
    <source>
        <strain evidence="2 3">KN852</strain>
    </source>
</reference>
<organism evidence="2 3">
    <name type="scientific">Marinigracilibium pacificum</name>
    <dbReference type="NCBI Taxonomy" id="2729599"/>
    <lineage>
        <taxon>Bacteria</taxon>
        <taxon>Pseudomonadati</taxon>
        <taxon>Bacteroidota</taxon>
        <taxon>Cytophagia</taxon>
        <taxon>Cytophagales</taxon>
        <taxon>Flammeovirgaceae</taxon>
        <taxon>Marinigracilibium</taxon>
    </lineage>
</organism>